<dbReference type="PRINTS" id="PR00313">
    <property type="entry name" value="CABNDNGRPT"/>
</dbReference>
<evidence type="ECO:0000256" key="1">
    <source>
        <dbReference type="ARBA" id="ARBA00004613"/>
    </source>
</evidence>
<dbReference type="PANTHER" id="PTHR38340">
    <property type="entry name" value="S-LAYER PROTEIN"/>
    <property type="match status" value="1"/>
</dbReference>
<dbReference type="PANTHER" id="PTHR38340:SF1">
    <property type="entry name" value="S-LAYER PROTEIN"/>
    <property type="match status" value="1"/>
</dbReference>
<evidence type="ECO:0000256" key="3">
    <source>
        <dbReference type="SAM" id="MobiDB-lite"/>
    </source>
</evidence>
<dbReference type="PROSITE" id="PS00330">
    <property type="entry name" value="HEMOLYSIN_CALCIUM"/>
    <property type="match status" value="1"/>
</dbReference>
<dbReference type="InterPro" id="IPR018511">
    <property type="entry name" value="Hemolysin-typ_Ca-bd_CS"/>
</dbReference>
<evidence type="ECO:0000256" key="2">
    <source>
        <dbReference type="ARBA" id="ARBA00022525"/>
    </source>
</evidence>
<feature type="region of interest" description="Disordered" evidence="3">
    <location>
        <begin position="10"/>
        <end position="31"/>
    </location>
</feature>
<dbReference type="GO" id="GO:0005509">
    <property type="term" value="F:calcium ion binding"/>
    <property type="evidence" value="ECO:0007669"/>
    <property type="project" value="InterPro"/>
</dbReference>
<dbReference type="InterPro" id="IPR050557">
    <property type="entry name" value="RTX_toxin/Mannuronan_C5-epim"/>
</dbReference>
<protein>
    <recommendedName>
        <fullName evidence="5">Calcium-binding protein</fullName>
    </recommendedName>
</protein>
<dbReference type="Pfam" id="PF00353">
    <property type="entry name" value="HemolysinCabind"/>
    <property type="match status" value="2"/>
</dbReference>
<proteinExistence type="predicted"/>
<keyword evidence="2" id="KW-0964">Secreted</keyword>
<dbReference type="SUPFAM" id="SSF51120">
    <property type="entry name" value="beta-Roll"/>
    <property type="match status" value="2"/>
</dbReference>
<name>A0A380TGU5_9ZZZZ</name>
<dbReference type="InterPro" id="IPR001343">
    <property type="entry name" value="Hemolysn_Ca-bd"/>
</dbReference>
<dbReference type="InterPro" id="IPR011049">
    <property type="entry name" value="Serralysin-like_metalloprot_C"/>
</dbReference>
<organism evidence="4">
    <name type="scientific">metagenome</name>
    <dbReference type="NCBI Taxonomy" id="256318"/>
    <lineage>
        <taxon>unclassified sequences</taxon>
        <taxon>metagenomes</taxon>
    </lineage>
</organism>
<evidence type="ECO:0008006" key="5">
    <source>
        <dbReference type="Google" id="ProtNLM"/>
    </source>
</evidence>
<accession>A0A380TGU5</accession>
<sequence>MVDWVRVYQENQGSTGSTGSTGSSGTSSIVGTAGRDAVKGTAVSEQISGLGGDDTIEAGGGNDTIFAGPGNDFIFGGAGADLFMIEPGQGPDKVLDYIDGTDKIGLSAGLRFEDLRFRYDSTWQYTWVTDKAGNALMGLKYILPTKLDASDFVTAGSSSGSATTSTTSTAAGSSSGGTTSASTSFVRVDGTGTAEVLKGTGGNDLLQGLGGNDTIYGSSGNDTVSGGSGDDFFFGQAGADVFVIERGQGTDKFYDFQDGIDKVGLTGGLRFADLRLSHDPTWNYTWLHDPLGTKLLGLKGVVPAQVTALDFTTIDDGLF</sequence>
<dbReference type="EMBL" id="UIDG01000427">
    <property type="protein sequence ID" value="SUS07670.1"/>
    <property type="molecule type" value="Genomic_DNA"/>
</dbReference>
<reference evidence="4" key="1">
    <citation type="submission" date="2018-07" db="EMBL/GenBank/DDBJ databases">
        <authorList>
            <person name="Quirk P.G."/>
            <person name="Krulwich T.A."/>
        </authorList>
    </citation>
    <scope>NUCLEOTIDE SEQUENCE</scope>
</reference>
<comment type="subcellular location">
    <subcellularLocation>
        <location evidence="1">Secreted</location>
    </subcellularLocation>
</comment>
<dbReference type="AlphaFoldDB" id="A0A380TGU5"/>
<dbReference type="GO" id="GO:0005576">
    <property type="term" value="C:extracellular region"/>
    <property type="evidence" value="ECO:0007669"/>
    <property type="project" value="UniProtKB-SubCell"/>
</dbReference>
<feature type="compositionally biased region" description="Low complexity" evidence="3">
    <location>
        <begin position="13"/>
        <end position="28"/>
    </location>
</feature>
<feature type="region of interest" description="Disordered" evidence="3">
    <location>
        <begin position="157"/>
        <end position="182"/>
    </location>
</feature>
<evidence type="ECO:0000313" key="4">
    <source>
        <dbReference type="EMBL" id="SUS07670.1"/>
    </source>
</evidence>
<dbReference type="Gene3D" id="2.150.10.10">
    <property type="entry name" value="Serralysin-like metalloprotease, C-terminal"/>
    <property type="match status" value="2"/>
</dbReference>
<gene>
    <name evidence="4" type="ORF">DF3PB_4830003</name>
</gene>